<protein>
    <submittedName>
        <fullName evidence="1">Uncharacterized protein</fullName>
    </submittedName>
</protein>
<dbReference type="OrthoDB" id="427886at2759"/>
<dbReference type="Proteomes" id="UP000237105">
    <property type="component" value="Unassembled WGS sequence"/>
</dbReference>
<dbReference type="AlphaFoldDB" id="A0A2P5CG88"/>
<evidence type="ECO:0000313" key="2">
    <source>
        <dbReference type="Proteomes" id="UP000237105"/>
    </source>
</evidence>
<dbReference type="EMBL" id="JXTB01000134">
    <property type="protein sequence ID" value="PON60057.1"/>
    <property type="molecule type" value="Genomic_DNA"/>
</dbReference>
<evidence type="ECO:0000313" key="1">
    <source>
        <dbReference type="EMBL" id="PON60057.1"/>
    </source>
</evidence>
<accession>A0A2P5CG88</accession>
<proteinExistence type="predicted"/>
<organism evidence="1 2">
    <name type="scientific">Parasponia andersonii</name>
    <name type="common">Sponia andersonii</name>
    <dbReference type="NCBI Taxonomy" id="3476"/>
    <lineage>
        <taxon>Eukaryota</taxon>
        <taxon>Viridiplantae</taxon>
        <taxon>Streptophyta</taxon>
        <taxon>Embryophyta</taxon>
        <taxon>Tracheophyta</taxon>
        <taxon>Spermatophyta</taxon>
        <taxon>Magnoliopsida</taxon>
        <taxon>eudicotyledons</taxon>
        <taxon>Gunneridae</taxon>
        <taxon>Pentapetalae</taxon>
        <taxon>rosids</taxon>
        <taxon>fabids</taxon>
        <taxon>Rosales</taxon>
        <taxon>Cannabaceae</taxon>
        <taxon>Parasponia</taxon>
    </lineage>
</organism>
<name>A0A2P5CG88_PARAD</name>
<gene>
    <name evidence="1" type="ORF">PanWU01x14_155710</name>
</gene>
<comment type="caution">
    <text evidence="1">The sequence shown here is derived from an EMBL/GenBank/DDBJ whole genome shotgun (WGS) entry which is preliminary data.</text>
</comment>
<keyword evidence="2" id="KW-1185">Reference proteome</keyword>
<sequence length="58" mass="6632">MGTGVAEFIICNLKWVWFFMVGTMIESPLDFFTGGLTTKERTAFADEMLSDRTLGEYR</sequence>
<reference evidence="2" key="1">
    <citation type="submission" date="2016-06" db="EMBL/GenBank/DDBJ databases">
        <title>Parallel loss of symbiosis genes in relatives of nitrogen-fixing non-legume Parasponia.</title>
        <authorList>
            <person name="Van Velzen R."/>
            <person name="Holmer R."/>
            <person name="Bu F."/>
            <person name="Rutten L."/>
            <person name="Van Zeijl A."/>
            <person name="Liu W."/>
            <person name="Santuari L."/>
            <person name="Cao Q."/>
            <person name="Sharma T."/>
            <person name="Shen D."/>
            <person name="Roswanjaya Y."/>
            <person name="Wardhani T."/>
            <person name="Kalhor M.S."/>
            <person name="Jansen J."/>
            <person name="Van den Hoogen J."/>
            <person name="Gungor B."/>
            <person name="Hartog M."/>
            <person name="Hontelez J."/>
            <person name="Verver J."/>
            <person name="Yang W.-C."/>
            <person name="Schijlen E."/>
            <person name="Repin R."/>
            <person name="Schilthuizen M."/>
            <person name="Schranz E."/>
            <person name="Heidstra R."/>
            <person name="Miyata K."/>
            <person name="Fedorova E."/>
            <person name="Kohlen W."/>
            <person name="Bisseling T."/>
            <person name="Smit S."/>
            <person name="Geurts R."/>
        </authorList>
    </citation>
    <scope>NUCLEOTIDE SEQUENCE [LARGE SCALE GENOMIC DNA]</scope>
    <source>
        <strain evidence="2">cv. WU1-14</strain>
    </source>
</reference>